<protein>
    <recommendedName>
        <fullName evidence="1">Peptidase M28 domain-containing protein</fullName>
    </recommendedName>
</protein>
<dbReference type="InterPro" id="IPR007484">
    <property type="entry name" value="Peptidase_M28"/>
</dbReference>
<feature type="domain" description="Peptidase M28" evidence="1">
    <location>
        <begin position="262"/>
        <end position="314"/>
    </location>
</feature>
<gene>
    <name evidence="2" type="ORF">GCM10022380_64910</name>
</gene>
<name>A0ABP7JA44_9PSEU</name>
<sequence>MKLDVSVARLTADVAALATEPRGSVHAPAAMDRARRYVEDELRAAGWSVRRDPFTVRWRFGVSDRPGARAMPLKVRLHRRLSGTNLIARLPGATGPALVVAAHLDTVQGSPGADDNASGVAAALEVARLVRAADEHAPVTLVFPDMEELGLIGAKVAARRLTGVRAVVCLESVGYYSDVPGSQRLPGGMALAFPTAAGEVRSRGLRCDFAAVIHRRSSAALARAWQTAAAAHGLRSVLLRDPRPDGPAGVALGVLVPVLNHLGRSDHAAFWNRSVPSLMVTDTANFRNAHYHRATDRPDTVDYARLAAVAAATARICLEERRTT</sequence>
<accession>A0ABP7JA44</accession>
<dbReference type="Gene3D" id="3.40.630.10">
    <property type="entry name" value="Zn peptidases"/>
    <property type="match status" value="1"/>
</dbReference>
<dbReference type="PANTHER" id="PTHR12147:SF26">
    <property type="entry name" value="PEPTIDASE M28 DOMAIN-CONTAINING PROTEIN"/>
    <property type="match status" value="1"/>
</dbReference>
<evidence type="ECO:0000259" key="1">
    <source>
        <dbReference type="Pfam" id="PF04389"/>
    </source>
</evidence>
<dbReference type="Proteomes" id="UP001501624">
    <property type="component" value="Unassembled WGS sequence"/>
</dbReference>
<dbReference type="Pfam" id="PF04389">
    <property type="entry name" value="Peptidase_M28"/>
    <property type="match status" value="2"/>
</dbReference>
<dbReference type="EMBL" id="BAABCM010000011">
    <property type="protein sequence ID" value="GAA3837810.1"/>
    <property type="molecule type" value="Genomic_DNA"/>
</dbReference>
<organism evidence="2 3">
    <name type="scientific">Amycolatopsis tucumanensis</name>
    <dbReference type="NCBI Taxonomy" id="401106"/>
    <lineage>
        <taxon>Bacteria</taxon>
        <taxon>Bacillati</taxon>
        <taxon>Actinomycetota</taxon>
        <taxon>Actinomycetes</taxon>
        <taxon>Pseudonocardiales</taxon>
        <taxon>Pseudonocardiaceae</taxon>
        <taxon>Amycolatopsis</taxon>
    </lineage>
</organism>
<proteinExistence type="predicted"/>
<evidence type="ECO:0000313" key="3">
    <source>
        <dbReference type="Proteomes" id="UP001501624"/>
    </source>
</evidence>
<keyword evidence="3" id="KW-1185">Reference proteome</keyword>
<dbReference type="PANTHER" id="PTHR12147">
    <property type="entry name" value="METALLOPEPTIDASE M28 FAMILY MEMBER"/>
    <property type="match status" value="1"/>
</dbReference>
<evidence type="ECO:0000313" key="2">
    <source>
        <dbReference type="EMBL" id="GAA3837810.1"/>
    </source>
</evidence>
<dbReference type="SUPFAM" id="SSF53187">
    <property type="entry name" value="Zn-dependent exopeptidases"/>
    <property type="match status" value="1"/>
</dbReference>
<reference evidence="3" key="1">
    <citation type="journal article" date="2019" name="Int. J. Syst. Evol. Microbiol.">
        <title>The Global Catalogue of Microorganisms (GCM) 10K type strain sequencing project: providing services to taxonomists for standard genome sequencing and annotation.</title>
        <authorList>
            <consortium name="The Broad Institute Genomics Platform"/>
            <consortium name="The Broad Institute Genome Sequencing Center for Infectious Disease"/>
            <person name="Wu L."/>
            <person name="Ma J."/>
        </authorList>
    </citation>
    <scope>NUCLEOTIDE SEQUENCE [LARGE SCALE GENOMIC DNA]</scope>
    <source>
        <strain evidence="3">JCM 17017</strain>
    </source>
</reference>
<comment type="caution">
    <text evidence="2">The sequence shown here is derived from an EMBL/GenBank/DDBJ whole genome shotgun (WGS) entry which is preliminary data.</text>
</comment>
<feature type="domain" description="Peptidase M28" evidence="1">
    <location>
        <begin position="85"/>
        <end position="182"/>
    </location>
</feature>
<dbReference type="InterPro" id="IPR045175">
    <property type="entry name" value="M28_fam"/>
</dbReference>